<evidence type="ECO:0000256" key="10">
    <source>
        <dbReference type="ARBA" id="ARBA00049959"/>
    </source>
</evidence>
<feature type="region of interest" description="Disordered" evidence="12">
    <location>
        <begin position="1"/>
        <end position="22"/>
    </location>
</feature>
<evidence type="ECO:0000256" key="1">
    <source>
        <dbReference type="ARBA" id="ARBA00004114"/>
    </source>
</evidence>
<feature type="compositionally biased region" description="Basic and acidic residues" evidence="12">
    <location>
        <begin position="94"/>
        <end position="104"/>
    </location>
</feature>
<evidence type="ECO:0000256" key="5">
    <source>
        <dbReference type="ARBA" id="ARBA00022737"/>
    </source>
</evidence>
<dbReference type="GeneID" id="100210671"/>
<dbReference type="InterPro" id="IPR033351">
    <property type="entry name" value="POC5"/>
</dbReference>
<sequence length="507" mass="57968">MSIISKSDSTPDFTEEMSRGSSVSTGFVNEYEEILKYAIVTPKMQGTQNFYINKPDLEIKEPSISTSKNDNINSKSQHEAIQSSDVKPNSLSKKSLDAKNKSENLERCSGLRSSALDSLLEYSTTAVNNSSTNKLKVESKLNTGLIAMSPQIEAIVSAQNGESDLVRMDKNMDTWCLQLKRNVLGELADMKLMHIQQQEQMEQDLKNKFSIEIMRHDHELDSMRELLFTFEQNSKQKDEVIANLSETLNKQKERCDKIRLFSMWRLKYNDEKRLAFCLKIADKYYKKVLLSTVWSAWRGIISQKWKQRVEKACQIKSQEVCLKLSEDNEQKLQSLHQELMKARDEISKMQSERECYEETMKKAFMRGVCALNMEAMNIFKGESDSNDMYRRSHVPCSSNPISSCKSENEKIEKMVNFTQVTENLKKNENTSSIISTTSISKPFNVKLTATKSCSKTSKPVTGRNPITSVKIERHVPIIDSYPYNTKSNVETLSKRKHCSISCAKVAN</sequence>
<evidence type="ECO:0000256" key="11">
    <source>
        <dbReference type="SAM" id="Coils"/>
    </source>
</evidence>
<keyword evidence="4" id="KW-0963">Cytoplasm</keyword>
<evidence type="ECO:0000256" key="2">
    <source>
        <dbReference type="ARBA" id="ARBA00010411"/>
    </source>
</evidence>
<evidence type="ECO:0000313" key="13">
    <source>
        <dbReference type="Proteomes" id="UP001652625"/>
    </source>
</evidence>
<name>A0ABM4D6F9_HYDVU</name>
<evidence type="ECO:0000256" key="12">
    <source>
        <dbReference type="SAM" id="MobiDB-lite"/>
    </source>
</evidence>
<protein>
    <recommendedName>
        <fullName evidence="3">Centrosomal protein POC5</fullName>
    </recommendedName>
    <alternativeName>
        <fullName evidence="9">Protein of centriole 5</fullName>
    </alternativeName>
</protein>
<accession>A0ABM4D6F9</accession>
<evidence type="ECO:0000313" key="14">
    <source>
        <dbReference type="RefSeq" id="XP_065669878.1"/>
    </source>
</evidence>
<feature type="coiled-coil region" evidence="11">
    <location>
        <begin position="325"/>
        <end position="359"/>
    </location>
</feature>
<organism evidence="13 14">
    <name type="scientific">Hydra vulgaris</name>
    <name type="common">Hydra</name>
    <name type="synonym">Hydra attenuata</name>
    <dbReference type="NCBI Taxonomy" id="6087"/>
    <lineage>
        <taxon>Eukaryota</taxon>
        <taxon>Metazoa</taxon>
        <taxon>Cnidaria</taxon>
        <taxon>Hydrozoa</taxon>
        <taxon>Hydroidolina</taxon>
        <taxon>Anthoathecata</taxon>
        <taxon>Aplanulata</taxon>
        <taxon>Hydridae</taxon>
        <taxon>Hydra</taxon>
    </lineage>
</organism>
<comment type="subcellular location">
    <subcellularLocation>
        <location evidence="1">Cytoplasm</location>
        <location evidence="1">Cytoskeleton</location>
        <location evidence="1">Microtubule organizing center</location>
        <location evidence="1">Centrosome</location>
        <location evidence="1">Centriole</location>
    </subcellularLocation>
</comment>
<keyword evidence="8" id="KW-0131">Cell cycle</keyword>
<evidence type="ECO:0000256" key="3">
    <source>
        <dbReference type="ARBA" id="ARBA00014910"/>
    </source>
</evidence>
<evidence type="ECO:0000256" key="4">
    <source>
        <dbReference type="ARBA" id="ARBA00022490"/>
    </source>
</evidence>
<feature type="compositionally biased region" description="Polar residues" evidence="12">
    <location>
        <begin position="1"/>
        <end position="12"/>
    </location>
</feature>
<keyword evidence="13" id="KW-1185">Reference proteome</keyword>
<keyword evidence="7" id="KW-0206">Cytoskeleton</keyword>
<evidence type="ECO:0000256" key="9">
    <source>
        <dbReference type="ARBA" id="ARBA00031694"/>
    </source>
</evidence>
<feature type="region of interest" description="Disordered" evidence="12">
    <location>
        <begin position="62"/>
        <end position="104"/>
    </location>
</feature>
<proteinExistence type="inferred from homology"/>
<evidence type="ECO:0000256" key="6">
    <source>
        <dbReference type="ARBA" id="ARBA00023054"/>
    </source>
</evidence>
<comment type="similarity">
    <text evidence="2">Belongs to the POC5 family.</text>
</comment>
<evidence type="ECO:0000256" key="8">
    <source>
        <dbReference type="ARBA" id="ARBA00023306"/>
    </source>
</evidence>
<keyword evidence="6 11" id="KW-0175">Coiled coil</keyword>
<gene>
    <name evidence="14" type="primary">LOC100210671</name>
</gene>
<dbReference type="PANTHER" id="PTHR28618:SF1">
    <property type="entry name" value="CENTROSOMAL PROTEIN POC5"/>
    <property type="match status" value="1"/>
</dbReference>
<dbReference type="Proteomes" id="UP001652625">
    <property type="component" value="Chromosome 12"/>
</dbReference>
<evidence type="ECO:0000256" key="7">
    <source>
        <dbReference type="ARBA" id="ARBA00023212"/>
    </source>
</evidence>
<comment type="function">
    <text evidence="10">Essential for the assembly of the distal half of centrioles, required for centriole elongation. Acts as a negative regulator of centriole elongation.</text>
</comment>
<feature type="compositionally biased region" description="Polar residues" evidence="12">
    <location>
        <begin position="63"/>
        <end position="93"/>
    </location>
</feature>
<dbReference type="PANTHER" id="PTHR28618">
    <property type="entry name" value="CENTROSOMAL PROTEIN POC5"/>
    <property type="match status" value="1"/>
</dbReference>
<reference evidence="14" key="1">
    <citation type="submission" date="2025-08" db="UniProtKB">
        <authorList>
            <consortium name="RefSeq"/>
        </authorList>
    </citation>
    <scope>IDENTIFICATION</scope>
</reference>
<keyword evidence="5" id="KW-0677">Repeat</keyword>
<dbReference type="RefSeq" id="XP_065669878.1">
    <property type="nucleotide sequence ID" value="XM_065813806.1"/>
</dbReference>